<feature type="domain" description="Sugar fermentation stimulation protein C-terminal" evidence="2">
    <location>
        <begin position="90"/>
        <end position="226"/>
    </location>
</feature>
<comment type="similarity">
    <text evidence="1">Belongs to the SfsA family.</text>
</comment>
<comment type="caution">
    <text evidence="4">The sequence shown here is derived from an EMBL/GenBank/DDBJ whole genome shotgun (WGS) entry which is preliminary data.</text>
</comment>
<dbReference type="Gene3D" id="2.40.50.580">
    <property type="match status" value="1"/>
</dbReference>
<dbReference type="HAMAP" id="MF_00095">
    <property type="entry name" value="SfsA"/>
    <property type="match status" value="1"/>
</dbReference>
<reference evidence="4 5" key="1">
    <citation type="submission" date="2024-09" db="EMBL/GenBank/DDBJ databases">
        <authorList>
            <person name="Sun Q."/>
            <person name="Mori K."/>
        </authorList>
    </citation>
    <scope>NUCLEOTIDE SEQUENCE [LARGE SCALE GENOMIC DNA]</scope>
    <source>
        <strain evidence="4 5">NCAIM B.02529</strain>
    </source>
</reference>
<dbReference type="InterPro" id="IPR005224">
    <property type="entry name" value="SfsA"/>
</dbReference>
<dbReference type="RefSeq" id="WP_377345795.1">
    <property type="nucleotide sequence ID" value="NZ_JBHLTP010000003.1"/>
</dbReference>
<evidence type="ECO:0000256" key="1">
    <source>
        <dbReference type="HAMAP-Rule" id="MF_00095"/>
    </source>
</evidence>
<proteinExistence type="inferred from homology"/>
<feature type="domain" description="SfsA N-terminal OB" evidence="3">
    <location>
        <begin position="17"/>
        <end position="84"/>
    </location>
</feature>
<dbReference type="CDD" id="cd22359">
    <property type="entry name" value="SfsA-like_bacterial"/>
    <property type="match status" value="1"/>
</dbReference>
<dbReference type="Pfam" id="PF03749">
    <property type="entry name" value="SfsA"/>
    <property type="match status" value="1"/>
</dbReference>
<organism evidence="4 5">
    <name type="scientific">Pontibacillus salicampi</name>
    <dbReference type="NCBI Taxonomy" id="1449801"/>
    <lineage>
        <taxon>Bacteria</taxon>
        <taxon>Bacillati</taxon>
        <taxon>Bacillota</taxon>
        <taxon>Bacilli</taxon>
        <taxon>Bacillales</taxon>
        <taxon>Bacillaceae</taxon>
        <taxon>Pontibacillus</taxon>
    </lineage>
</organism>
<dbReference type="PANTHER" id="PTHR30545">
    <property type="entry name" value="SUGAR FERMENTATION STIMULATION PROTEIN A"/>
    <property type="match status" value="1"/>
</dbReference>
<dbReference type="Proteomes" id="UP001589836">
    <property type="component" value="Unassembled WGS sequence"/>
</dbReference>
<dbReference type="Gene3D" id="3.40.1350.60">
    <property type="match status" value="1"/>
</dbReference>
<dbReference type="EMBL" id="JBHLTP010000003">
    <property type="protein sequence ID" value="MFC0523252.1"/>
    <property type="molecule type" value="Genomic_DNA"/>
</dbReference>
<evidence type="ECO:0000259" key="2">
    <source>
        <dbReference type="Pfam" id="PF03749"/>
    </source>
</evidence>
<protein>
    <recommendedName>
        <fullName evidence="1">Sugar fermentation stimulation protein homolog</fullName>
    </recommendedName>
</protein>
<name>A0ABV6LLL9_9BACI</name>
<gene>
    <name evidence="1 4" type="primary">sfsA</name>
    <name evidence="4" type="ORF">ACFFGV_06535</name>
</gene>
<sequence>MIISIPLPHPLYEAELIERENRFILSCRLKETKEEIRVHLADPGRLKELLPKGCLVYVSHHPSPQRKTNWSAVLVKDMVTQTLVSLQTTLPNHLIEKGLKEHSIPPFQSYDFQKREFTYGGSRWDFLLQKDASFMALEVKSVTLQQDGIGYFPDAVSKRATKHVRELARIQEEEDWEAAILFVCQREDIQVMKRASWIDPEFSLALQQAREKGVHIHAVQSHLSKEAITLGEEIPFIWD</sequence>
<dbReference type="NCBIfam" id="TIGR00230">
    <property type="entry name" value="sfsA"/>
    <property type="match status" value="1"/>
</dbReference>
<evidence type="ECO:0000259" key="3">
    <source>
        <dbReference type="Pfam" id="PF17746"/>
    </source>
</evidence>
<accession>A0ABV6LLL9</accession>
<keyword evidence="5" id="KW-1185">Reference proteome</keyword>
<evidence type="ECO:0000313" key="5">
    <source>
        <dbReference type="Proteomes" id="UP001589836"/>
    </source>
</evidence>
<dbReference type="Pfam" id="PF17746">
    <property type="entry name" value="SfsA_N"/>
    <property type="match status" value="1"/>
</dbReference>
<dbReference type="InterPro" id="IPR041465">
    <property type="entry name" value="SfsA_N"/>
</dbReference>
<evidence type="ECO:0000313" key="4">
    <source>
        <dbReference type="EMBL" id="MFC0523252.1"/>
    </source>
</evidence>
<dbReference type="InterPro" id="IPR040452">
    <property type="entry name" value="SfsA_C"/>
</dbReference>
<dbReference type="PANTHER" id="PTHR30545:SF2">
    <property type="entry name" value="SUGAR FERMENTATION STIMULATION PROTEIN A"/>
    <property type="match status" value="1"/>
</dbReference>